<dbReference type="Proteomes" id="UP000054248">
    <property type="component" value="Unassembled WGS sequence"/>
</dbReference>
<accession>A0A0C3PQH3</accession>
<feature type="region of interest" description="Disordered" evidence="1">
    <location>
        <begin position="256"/>
        <end position="343"/>
    </location>
</feature>
<evidence type="ECO:0000313" key="2">
    <source>
        <dbReference type="EMBL" id="KIO16805.1"/>
    </source>
</evidence>
<organism evidence="2 3">
    <name type="scientific">Tulasnella calospora MUT 4182</name>
    <dbReference type="NCBI Taxonomy" id="1051891"/>
    <lineage>
        <taxon>Eukaryota</taxon>
        <taxon>Fungi</taxon>
        <taxon>Dikarya</taxon>
        <taxon>Basidiomycota</taxon>
        <taxon>Agaricomycotina</taxon>
        <taxon>Agaricomycetes</taxon>
        <taxon>Cantharellales</taxon>
        <taxon>Tulasnellaceae</taxon>
        <taxon>Tulasnella</taxon>
    </lineage>
</organism>
<sequence>MVEQSVLKPVDASTLPDYESEGKAPWIVRELAGSMTGRVMMASYETIKATGKSVVCLSPWGDSSPLLLPCIRFRDLVATSITVGTGGTAAILAPAIAPGVDMVPGGSEVAGSVTAQLVGSAGKEVVDNAVNWLLVDKPLDDLLRNHAHTLNENSAKEILITLKYKHVTKDAALGFFRSPEHEDSSILSKVADYFAVENGWFSPYLFASGRRPVIPRSIQADVVFAHGPFLSGDYKLAESAFALHFCMPPDGHKTSFPDAVGTTEPDAELEPSESKSTSLKAQTKRLGKKLLNKDMSSEAMPTGGSESAGRQPAVQANAPSSNDLDRTDFDPLAESSTSSGTAVPSRRMIILPLGIKPHRARAWTSSARPGESVLRYVLFNGQCPSVVVPVKPGSPLVAWHTSTLSQLGEMGKGGGVEGVVRILLEYVELCVDWERMVVVASKGRHGAGGEVDALKRGAIKDALTLLIENLVEAGQSQDVKEKVDAERAGIVFFRLP</sequence>
<dbReference type="OrthoDB" id="3351042at2759"/>
<gene>
    <name evidence="2" type="ORF">M407DRAFT_33536</name>
</gene>
<evidence type="ECO:0000313" key="3">
    <source>
        <dbReference type="Proteomes" id="UP000054248"/>
    </source>
</evidence>
<protein>
    <submittedName>
        <fullName evidence="2">Uncharacterized protein</fullName>
    </submittedName>
</protein>
<dbReference type="AlphaFoldDB" id="A0A0C3PQH3"/>
<proteinExistence type="predicted"/>
<reference evidence="2 3" key="1">
    <citation type="submission" date="2014-04" db="EMBL/GenBank/DDBJ databases">
        <authorList>
            <consortium name="DOE Joint Genome Institute"/>
            <person name="Kuo A."/>
            <person name="Girlanda M."/>
            <person name="Perotto S."/>
            <person name="Kohler A."/>
            <person name="Nagy L.G."/>
            <person name="Floudas D."/>
            <person name="Copeland A."/>
            <person name="Barry K.W."/>
            <person name="Cichocki N."/>
            <person name="Veneault-Fourrey C."/>
            <person name="LaButti K."/>
            <person name="Lindquist E.A."/>
            <person name="Lipzen A."/>
            <person name="Lundell T."/>
            <person name="Morin E."/>
            <person name="Murat C."/>
            <person name="Sun H."/>
            <person name="Tunlid A."/>
            <person name="Henrissat B."/>
            <person name="Grigoriev I.V."/>
            <person name="Hibbett D.S."/>
            <person name="Martin F."/>
            <person name="Nordberg H.P."/>
            <person name="Cantor M.N."/>
            <person name="Hua S.X."/>
        </authorList>
    </citation>
    <scope>NUCLEOTIDE SEQUENCE [LARGE SCALE GENOMIC DNA]</scope>
    <source>
        <strain evidence="2 3">MUT 4182</strain>
    </source>
</reference>
<evidence type="ECO:0000256" key="1">
    <source>
        <dbReference type="SAM" id="MobiDB-lite"/>
    </source>
</evidence>
<reference evidence="3" key="2">
    <citation type="submission" date="2015-01" db="EMBL/GenBank/DDBJ databases">
        <title>Evolutionary Origins and Diversification of the Mycorrhizal Mutualists.</title>
        <authorList>
            <consortium name="DOE Joint Genome Institute"/>
            <consortium name="Mycorrhizal Genomics Consortium"/>
            <person name="Kohler A."/>
            <person name="Kuo A."/>
            <person name="Nagy L.G."/>
            <person name="Floudas D."/>
            <person name="Copeland A."/>
            <person name="Barry K.W."/>
            <person name="Cichocki N."/>
            <person name="Veneault-Fourrey C."/>
            <person name="LaButti K."/>
            <person name="Lindquist E.A."/>
            <person name="Lipzen A."/>
            <person name="Lundell T."/>
            <person name="Morin E."/>
            <person name="Murat C."/>
            <person name="Riley R."/>
            <person name="Ohm R."/>
            <person name="Sun H."/>
            <person name="Tunlid A."/>
            <person name="Henrissat B."/>
            <person name="Grigoriev I.V."/>
            <person name="Hibbett D.S."/>
            <person name="Martin F."/>
        </authorList>
    </citation>
    <scope>NUCLEOTIDE SEQUENCE [LARGE SCALE GENOMIC DNA]</scope>
    <source>
        <strain evidence="3">MUT 4182</strain>
    </source>
</reference>
<dbReference type="STRING" id="1051891.A0A0C3PQH3"/>
<keyword evidence="3" id="KW-1185">Reference proteome</keyword>
<dbReference type="HOGENOM" id="CLU_034572_0_0_1"/>
<name>A0A0C3PQH3_9AGAM</name>
<dbReference type="EMBL" id="KN823481">
    <property type="protein sequence ID" value="KIO16805.1"/>
    <property type="molecule type" value="Genomic_DNA"/>
</dbReference>